<name>A0A9N8ER69_9STRA</name>
<dbReference type="GO" id="GO:0043161">
    <property type="term" value="P:proteasome-mediated ubiquitin-dependent protein catabolic process"/>
    <property type="evidence" value="ECO:0007669"/>
    <property type="project" value="TreeGrafter"/>
</dbReference>
<dbReference type="CDD" id="cd20335">
    <property type="entry name" value="BRcat_RBR"/>
    <property type="match status" value="1"/>
</dbReference>
<evidence type="ECO:0000256" key="5">
    <source>
        <dbReference type="ARBA" id="ARBA00022723"/>
    </source>
</evidence>
<dbReference type="Pfam" id="PF01485">
    <property type="entry name" value="IBR"/>
    <property type="match status" value="1"/>
</dbReference>
<comment type="catalytic activity">
    <reaction evidence="1">
        <text>[E2 ubiquitin-conjugating enzyme]-S-ubiquitinyl-L-cysteine + [acceptor protein]-L-lysine = [E2 ubiquitin-conjugating enzyme]-L-cysteine + [acceptor protein]-N(6)-ubiquitinyl-L-lysine.</text>
        <dbReference type="EC" id="2.3.2.31"/>
    </reaction>
</comment>
<dbReference type="PROSITE" id="PS00028">
    <property type="entry name" value="ZINC_FINGER_C2H2_1"/>
    <property type="match status" value="1"/>
</dbReference>
<keyword evidence="4" id="KW-0808">Transferase</keyword>
<dbReference type="GO" id="GO:0061630">
    <property type="term" value="F:ubiquitin protein ligase activity"/>
    <property type="evidence" value="ECO:0007669"/>
    <property type="project" value="UniProtKB-EC"/>
</dbReference>
<dbReference type="InterPro" id="IPR044066">
    <property type="entry name" value="TRIAD_supradom"/>
</dbReference>
<dbReference type="InterPro" id="IPR017907">
    <property type="entry name" value="Znf_RING_CS"/>
</dbReference>
<dbReference type="EC" id="2.3.2.31" evidence="3"/>
<dbReference type="GO" id="GO:0008270">
    <property type="term" value="F:zinc ion binding"/>
    <property type="evidence" value="ECO:0007669"/>
    <property type="project" value="UniProtKB-KW"/>
</dbReference>
<dbReference type="EMBL" id="CAICTM010001482">
    <property type="protein sequence ID" value="CAB9524011.1"/>
    <property type="molecule type" value="Genomic_DNA"/>
</dbReference>
<evidence type="ECO:0000256" key="2">
    <source>
        <dbReference type="ARBA" id="ARBA00004906"/>
    </source>
</evidence>
<gene>
    <name evidence="13" type="ORF">SEMRO_1484_G276460.1</name>
</gene>
<evidence type="ECO:0000313" key="13">
    <source>
        <dbReference type="EMBL" id="CAB9524011.1"/>
    </source>
</evidence>
<keyword evidence="6" id="KW-0677">Repeat</keyword>
<dbReference type="GO" id="GO:0016874">
    <property type="term" value="F:ligase activity"/>
    <property type="evidence" value="ECO:0007669"/>
    <property type="project" value="UniProtKB-KW"/>
</dbReference>
<keyword evidence="5" id="KW-0479">Metal-binding</keyword>
<dbReference type="PROSITE" id="PS00518">
    <property type="entry name" value="ZF_RING_1"/>
    <property type="match status" value="1"/>
</dbReference>
<dbReference type="PANTHER" id="PTHR22770:SF13">
    <property type="entry name" value="RING-TYPE DOMAIN-CONTAINING PROTEIN"/>
    <property type="match status" value="1"/>
</dbReference>
<dbReference type="InterPro" id="IPR051628">
    <property type="entry name" value="LUBAC_E3_Ligases"/>
</dbReference>
<reference evidence="13" key="1">
    <citation type="submission" date="2020-06" db="EMBL/GenBank/DDBJ databases">
        <authorList>
            <consortium name="Plant Systems Biology data submission"/>
        </authorList>
    </citation>
    <scope>NUCLEOTIDE SEQUENCE</scope>
    <source>
        <strain evidence="13">D6</strain>
    </source>
</reference>
<dbReference type="GO" id="GO:0000151">
    <property type="term" value="C:ubiquitin ligase complex"/>
    <property type="evidence" value="ECO:0007669"/>
    <property type="project" value="TreeGrafter"/>
</dbReference>
<dbReference type="PROSITE" id="PS50089">
    <property type="entry name" value="ZF_RING_2"/>
    <property type="match status" value="1"/>
</dbReference>
<feature type="domain" description="RING-type" evidence="12">
    <location>
        <begin position="16"/>
        <end position="247"/>
    </location>
</feature>
<evidence type="ECO:0000256" key="1">
    <source>
        <dbReference type="ARBA" id="ARBA00001798"/>
    </source>
</evidence>
<evidence type="ECO:0000256" key="3">
    <source>
        <dbReference type="ARBA" id="ARBA00012251"/>
    </source>
</evidence>
<proteinExistence type="predicted"/>
<dbReference type="InterPro" id="IPR013083">
    <property type="entry name" value="Znf_RING/FYVE/PHD"/>
</dbReference>
<comment type="caution">
    <text evidence="13">The sequence shown here is derived from an EMBL/GenBank/DDBJ whole genome shotgun (WGS) entry which is preliminary data.</text>
</comment>
<dbReference type="CDD" id="cd20336">
    <property type="entry name" value="Rcat_RBR"/>
    <property type="match status" value="1"/>
</dbReference>
<dbReference type="SUPFAM" id="SSF57850">
    <property type="entry name" value="RING/U-box"/>
    <property type="match status" value="2"/>
</dbReference>
<dbReference type="GO" id="GO:0097039">
    <property type="term" value="P:protein linear polyubiquitination"/>
    <property type="evidence" value="ECO:0007669"/>
    <property type="project" value="TreeGrafter"/>
</dbReference>
<evidence type="ECO:0000256" key="7">
    <source>
        <dbReference type="ARBA" id="ARBA00022771"/>
    </source>
</evidence>
<evidence type="ECO:0000256" key="4">
    <source>
        <dbReference type="ARBA" id="ARBA00022679"/>
    </source>
</evidence>
<dbReference type="Proteomes" id="UP001153069">
    <property type="component" value="Unassembled WGS sequence"/>
</dbReference>
<comment type="pathway">
    <text evidence="2">Protein modification; protein ubiquitination.</text>
</comment>
<evidence type="ECO:0000313" key="14">
    <source>
        <dbReference type="Proteomes" id="UP001153069"/>
    </source>
</evidence>
<organism evidence="13 14">
    <name type="scientific">Seminavis robusta</name>
    <dbReference type="NCBI Taxonomy" id="568900"/>
    <lineage>
        <taxon>Eukaryota</taxon>
        <taxon>Sar</taxon>
        <taxon>Stramenopiles</taxon>
        <taxon>Ochrophyta</taxon>
        <taxon>Bacillariophyta</taxon>
        <taxon>Bacillariophyceae</taxon>
        <taxon>Bacillariophycidae</taxon>
        <taxon>Naviculales</taxon>
        <taxon>Naviculaceae</taxon>
        <taxon>Seminavis</taxon>
    </lineage>
</organism>
<evidence type="ECO:0000256" key="9">
    <source>
        <dbReference type="ARBA" id="ARBA00022833"/>
    </source>
</evidence>
<dbReference type="PROSITE" id="PS51873">
    <property type="entry name" value="TRIAD"/>
    <property type="match status" value="1"/>
</dbReference>
<evidence type="ECO:0000256" key="10">
    <source>
        <dbReference type="PROSITE-ProRule" id="PRU00175"/>
    </source>
</evidence>
<dbReference type="InterPro" id="IPR054694">
    <property type="entry name" value="Parkin-like_IBR"/>
</dbReference>
<dbReference type="PANTHER" id="PTHR22770">
    <property type="entry name" value="UBIQUITIN CONJUGATING ENZYME 7 INTERACTING PROTEIN-RELATED"/>
    <property type="match status" value="1"/>
</dbReference>
<dbReference type="InterPro" id="IPR013087">
    <property type="entry name" value="Znf_C2H2_type"/>
</dbReference>
<feature type="domain" description="RING-type" evidence="11">
    <location>
        <begin position="20"/>
        <end position="65"/>
    </location>
</feature>
<dbReference type="InterPro" id="IPR002867">
    <property type="entry name" value="IBR_dom"/>
</dbReference>
<evidence type="ECO:0000256" key="6">
    <source>
        <dbReference type="ARBA" id="ARBA00022737"/>
    </source>
</evidence>
<accession>A0A9N8ER69</accession>
<dbReference type="Pfam" id="PF22605">
    <property type="entry name" value="IBR_2"/>
    <property type="match status" value="1"/>
</dbReference>
<evidence type="ECO:0000259" key="12">
    <source>
        <dbReference type="PROSITE" id="PS51873"/>
    </source>
</evidence>
<protein>
    <recommendedName>
        <fullName evidence="3">RBR-type E3 ubiquitin transferase</fullName>
        <ecNumber evidence="3">2.3.2.31</ecNumber>
    </recommendedName>
</protein>
<evidence type="ECO:0000259" key="11">
    <source>
        <dbReference type="PROSITE" id="PS50089"/>
    </source>
</evidence>
<dbReference type="GO" id="GO:0043130">
    <property type="term" value="F:ubiquitin binding"/>
    <property type="evidence" value="ECO:0007669"/>
    <property type="project" value="TreeGrafter"/>
</dbReference>
<keyword evidence="9" id="KW-0862">Zinc</keyword>
<keyword evidence="8" id="KW-0833">Ubl conjugation pathway</keyword>
<dbReference type="InterPro" id="IPR001841">
    <property type="entry name" value="Znf_RING"/>
</dbReference>
<sequence length="247" mass="27972">MASTSNIVMTEELSDAWFECSVCLEQVPWDNGIQLEKCHHVYCKECMRGYVSSQVSDKTVELPCPDSNCHWPLECNDVRRSTLEVGDSKIWQEYEELATQVFLDKAASSSKTTTYSGTCRCPAEKCNYIFHFEPDPKNGTLFLCPVCHSAFCLSCPVVDHKAGPAHEGGCQRVLREMIQSAEMREKLEDWKRLNSQADSRLTELLEKERVGQITKPCPHCATPITKNGGCDHMRCKNCDTKFNWSQA</sequence>
<keyword evidence="13" id="KW-0436">Ligase</keyword>
<dbReference type="Gene3D" id="3.30.40.10">
    <property type="entry name" value="Zinc/RING finger domain, C3HC4 (zinc finger)"/>
    <property type="match status" value="1"/>
</dbReference>
<dbReference type="AlphaFoldDB" id="A0A9N8ER69"/>
<dbReference type="OrthoDB" id="205060at2759"/>
<keyword evidence="7 10" id="KW-0863">Zinc-finger</keyword>
<evidence type="ECO:0000256" key="8">
    <source>
        <dbReference type="ARBA" id="ARBA00022786"/>
    </source>
</evidence>
<dbReference type="Gene3D" id="1.20.120.1750">
    <property type="match status" value="1"/>
</dbReference>
<keyword evidence="14" id="KW-1185">Reference proteome</keyword>
<dbReference type="FunFam" id="3.30.40.10:FF:000137">
    <property type="entry name" value="RanBP-type and C3HC4-type zinc finger-containing protein 1"/>
    <property type="match status" value="1"/>
</dbReference>